<reference evidence="1" key="1">
    <citation type="submission" date="2021-02" db="EMBL/GenBank/DDBJ databases">
        <authorList>
            <person name="Nowell W R."/>
        </authorList>
    </citation>
    <scope>NUCLEOTIDE SEQUENCE</scope>
</reference>
<proteinExistence type="predicted"/>
<accession>A0A814Z484</accession>
<dbReference type="EMBL" id="CAJNOJ010000171">
    <property type="protein sequence ID" value="CAF1238635.1"/>
    <property type="molecule type" value="Genomic_DNA"/>
</dbReference>
<dbReference type="OrthoDB" id="9986683at2759"/>
<keyword evidence="3" id="KW-1185">Reference proteome</keyword>
<evidence type="ECO:0000313" key="4">
    <source>
        <dbReference type="Proteomes" id="UP000663852"/>
    </source>
</evidence>
<evidence type="ECO:0000313" key="3">
    <source>
        <dbReference type="Proteomes" id="UP000663828"/>
    </source>
</evidence>
<evidence type="ECO:0000313" key="2">
    <source>
        <dbReference type="EMBL" id="CAF1668701.1"/>
    </source>
</evidence>
<organism evidence="1 4">
    <name type="scientific">Adineta ricciae</name>
    <name type="common">Rotifer</name>
    <dbReference type="NCBI Taxonomy" id="249248"/>
    <lineage>
        <taxon>Eukaryota</taxon>
        <taxon>Metazoa</taxon>
        <taxon>Spiralia</taxon>
        <taxon>Gnathifera</taxon>
        <taxon>Rotifera</taxon>
        <taxon>Eurotatoria</taxon>
        <taxon>Bdelloidea</taxon>
        <taxon>Adinetida</taxon>
        <taxon>Adinetidae</taxon>
        <taxon>Adineta</taxon>
    </lineage>
</organism>
<gene>
    <name evidence="1" type="ORF">EDS130_LOCUS27336</name>
    <name evidence="2" type="ORF">XAT740_LOCUS58259</name>
</gene>
<protein>
    <submittedName>
        <fullName evidence="1">Uncharacterized protein</fullName>
    </submittedName>
</protein>
<sequence>MVNGIIIESQFALHHIHNTEQLGFDCRAYSKYKYGDATRAAEFGRALCDGFVKKYSDLLLTCNRQFMGISSPKGLVPPAAYYMFQSFLNELNLYLTANGRPAAVEHNIKRVSTMSADYSQLETDQRFAHLTKEGYSIDKKPLEGKFLLIIDDIRITGSHEKIIVQLLKSLSIENPRIFLYFAQLLNPEVAATFEHELNTCAVSCLDDIYSMLQDSHCNFAINTRLVKGILRADEKQLDAFLERIDIKLLIQLYEACLAANYHNIDAFSSNFQKIKTCFNEKQKKNPID</sequence>
<evidence type="ECO:0000313" key="1">
    <source>
        <dbReference type="EMBL" id="CAF1238635.1"/>
    </source>
</evidence>
<dbReference type="EMBL" id="CAJNOR010012600">
    <property type="protein sequence ID" value="CAF1668701.1"/>
    <property type="molecule type" value="Genomic_DNA"/>
</dbReference>
<dbReference type="InterPro" id="IPR028944">
    <property type="entry name" value="PRTase_ComF-like"/>
</dbReference>
<dbReference type="AlphaFoldDB" id="A0A814Z484"/>
<name>A0A814Z484_ADIRI</name>
<dbReference type="Proteomes" id="UP000663852">
    <property type="component" value="Unassembled WGS sequence"/>
</dbReference>
<dbReference type="Pfam" id="PF15610">
    <property type="entry name" value="PRTase_3"/>
    <property type="match status" value="1"/>
</dbReference>
<dbReference type="Proteomes" id="UP000663828">
    <property type="component" value="Unassembled WGS sequence"/>
</dbReference>
<comment type="caution">
    <text evidence="1">The sequence shown here is derived from an EMBL/GenBank/DDBJ whole genome shotgun (WGS) entry which is preliminary data.</text>
</comment>